<sequence>MKQIYRNTIYDNQYNKVTINTGISQNPNCTNPIPLPSPSPPPFSTSSPSPVSPSTLSSSAPEASSSAASTSASSSSSSATSTASSSTSSSATTTTTTNKVVAATARYDYFTSEEEFQIQLALAISASDSEFRDDRDKNQILERQPDDSGRGKQDDAAESLSRRYWDYNVLGYDDKVVDGFYDIYGRSMDSASRGKMPSLADMQTNIGESGFEVVVVNRAIDPALEELDLVAHCLALDCPATDVSLLVQRLAELVTEHMGGSIRDDNIMLTMWMEITAQFRLSLHTNVLPIGSLNIGLSRHRALLFKVLADNVGVPCRLAKGSRYTGIDDAAVSIIKLDNEREFLVDLMSSPGTLIPADLLSIKDVSFNSYNPRLRRTLKLELANDSGLDLSRRETLDAEHLHRDAKGKSVVDNSPFVRKPSPEMIELEPSSSSAGNGSVPPTSIGESSISSSAVGTSSQCEGKNRDCEVGDGVNKENLNVMPCPLDSMEDPESILADLNAFRRRESRKTYNFQKRKKNLSLGPGRAPLPLIPKNRSTFNEVPQTKHYEFLEELFPTNGEAKDYNASLLASSSSIATSKKVYIQVPNVNVVDVSGVSSPASTSDGRVPLVVAIQFLGLIKDSSRLPSVHKDDIQLHEPRTY</sequence>
<dbReference type="OrthoDB" id="7537227at2759"/>
<dbReference type="AlphaFoldDB" id="A0A200QYC2"/>
<dbReference type="EMBL" id="MVGT01000754">
    <property type="protein sequence ID" value="OVA15497.1"/>
    <property type="molecule type" value="Genomic_DNA"/>
</dbReference>
<feature type="region of interest" description="Disordered" evidence="2">
    <location>
        <begin position="400"/>
        <end position="463"/>
    </location>
</feature>
<evidence type="ECO:0000259" key="3">
    <source>
        <dbReference type="Pfam" id="PF14381"/>
    </source>
</evidence>
<comment type="caution">
    <text evidence="4">The sequence shown here is derived from an EMBL/GenBank/DDBJ whole genome shotgun (WGS) entry which is preliminary data.</text>
</comment>
<protein>
    <submittedName>
        <fullName evidence="4">Armadillo repeat-containing protein 3 and Serine/threonine-protein kinase CTR1</fullName>
    </submittedName>
</protein>
<dbReference type="Pfam" id="PF14381">
    <property type="entry name" value="EDR1_CTR1_ARMC3_pept"/>
    <property type="match status" value="1"/>
</dbReference>
<dbReference type="GO" id="GO:0016301">
    <property type="term" value="F:kinase activity"/>
    <property type="evidence" value="ECO:0007669"/>
    <property type="project" value="UniProtKB-KW"/>
</dbReference>
<feature type="region of interest" description="Disordered" evidence="2">
    <location>
        <begin position="128"/>
        <end position="157"/>
    </location>
</feature>
<feature type="compositionally biased region" description="Basic and acidic residues" evidence="2">
    <location>
        <begin position="129"/>
        <end position="157"/>
    </location>
</feature>
<evidence type="ECO:0000256" key="2">
    <source>
        <dbReference type="SAM" id="MobiDB-lite"/>
    </source>
</evidence>
<gene>
    <name evidence="4" type="ORF">BVC80_9035g11</name>
</gene>
<accession>A0A200QYC2</accession>
<keyword evidence="5" id="KW-1185">Reference proteome</keyword>
<dbReference type="PANTHER" id="PTHR46618:SF1">
    <property type="entry name" value="ARMADILLO REPEAT-CONTAINING PROTEIN 3"/>
    <property type="match status" value="1"/>
</dbReference>
<keyword evidence="1" id="KW-0677">Repeat</keyword>
<dbReference type="InterPro" id="IPR055164">
    <property type="entry name" value="EDR1/CTR1/ARMC3-like_pept-like"/>
</dbReference>
<feature type="compositionally biased region" description="Low complexity" evidence="2">
    <location>
        <begin position="44"/>
        <end position="96"/>
    </location>
</feature>
<evidence type="ECO:0000313" key="5">
    <source>
        <dbReference type="Proteomes" id="UP000195402"/>
    </source>
</evidence>
<proteinExistence type="predicted"/>
<dbReference type="Proteomes" id="UP000195402">
    <property type="component" value="Unassembled WGS sequence"/>
</dbReference>
<feature type="compositionally biased region" description="Pro residues" evidence="2">
    <location>
        <begin position="33"/>
        <end position="43"/>
    </location>
</feature>
<dbReference type="InParanoid" id="A0A200QYC2"/>
<feature type="compositionally biased region" description="Basic and acidic residues" evidence="2">
    <location>
        <begin position="400"/>
        <end position="409"/>
    </location>
</feature>
<keyword evidence="4" id="KW-0418">Kinase</keyword>
<dbReference type="PANTHER" id="PTHR46618">
    <property type="entry name" value="ARMADILLO REPEAT-CONTAINING PROTEIN 3"/>
    <property type="match status" value="1"/>
</dbReference>
<dbReference type="STRING" id="56857.A0A200QYC2"/>
<feature type="compositionally biased region" description="Low complexity" evidence="2">
    <location>
        <begin position="442"/>
        <end position="458"/>
    </location>
</feature>
<reference evidence="4 5" key="1">
    <citation type="journal article" date="2017" name="Mol. Plant">
        <title>The Genome of Medicinal Plant Macleaya cordata Provides New Insights into Benzylisoquinoline Alkaloids Metabolism.</title>
        <authorList>
            <person name="Liu X."/>
            <person name="Liu Y."/>
            <person name="Huang P."/>
            <person name="Ma Y."/>
            <person name="Qing Z."/>
            <person name="Tang Q."/>
            <person name="Cao H."/>
            <person name="Cheng P."/>
            <person name="Zheng Y."/>
            <person name="Yuan Z."/>
            <person name="Zhou Y."/>
            <person name="Liu J."/>
            <person name="Tang Z."/>
            <person name="Zhuo Y."/>
            <person name="Zhang Y."/>
            <person name="Yu L."/>
            <person name="Huang J."/>
            <person name="Yang P."/>
            <person name="Peng Q."/>
            <person name="Zhang J."/>
            <person name="Jiang W."/>
            <person name="Zhang Z."/>
            <person name="Lin K."/>
            <person name="Ro D.K."/>
            <person name="Chen X."/>
            <person name="Xiong X."/>
            <person name="Shang Y."/>
            <person name="Huang S."/>
            <person name="Zeng J."/>
        </authorList>
    </citation>
    <scope>NUCLEOTIDE SEQUENCE [LARGE SCALE GENOMIC DNA]</scope>
    <source>
        <strain evidence="5">cv. BLH2017</strain>
        <tissue evidence="4">Root</tissue>
    </source>
</reference>
<feature type="domain" description="EDR1/CTR1/ARMC3-like peptidase-like" evidence="3">
    <location>
        <begin position="157"/>
        <end position="355"/>
    </location>
</feature>
<organism evidence="4 5">
    <name type="scientific">Macleaya cordata</name>
    <name type="common">Five-seeded plume-poppy</name>
    <name type="synonym">Bocconia cordata</name>
    <dbReference type="NCBI Taxonomy" id="56857"/>
    <lineage>
        <taxon>Eukaryota</taxon>
        <taxon>Viridiplantae</taxon>
        <taxon>Streptophyta</taxon>
        <taxon>Embryophyta</taxon>
        <taxon>Tracheophyta</taxon>
        <taxon>Spermatophyta</taxon>
        <taxon>Magnoliopsida</taxon>
        <taxon>Ranunculales</taxon>
        <taxon>Papaveraceae</taxon>
        <taxon>Papaveroideae</taxon>
        <taxon>Macleaya</taxon>
    </lineage>
</organism>
<dbReference type="InterPro" id="IPR052441">
    <property type="entry name" value="Armadillo-Ser/Thr_Kinase"/>
</dbReference>
<evidence type="ECO:0000256" key="1">
    <source>
        <dbReference type="ARBA" id="ARBA00022737"/>
    </source>
</evidence>
<evidence type="ECO:0000313" key="4">
    <source>
        <dbReference type="EMBL" id="OVA15497.1"/>
    </source>
</evidence>
<keyword evidence="4" id="KW-0808">Transferase</keyword>
<feature type="region of interest" description="Disordered" evidence="2">
    <location>
        <begin position="28"/>
        <end position="96"/>
    </location>
</feature>
<feature type="compositionally biased region" description="Polar residues" evidence="2">
    <location>
        <begin position="429"/>
        <end position="441"/>
    </location>
</feature>
<name>A0A200QYC2_MACCD</name>